<accession>A0A3P3XKK7</accession>
<dbReference type="EMBL" id="FWDM01000025">
    <property type="protein sequence ID" value="SLM14132.1"/>
    <property type="molecule type" value="Genomic_DNA"/>
</dbReference>
<dbReference type="AlphaFoldDB" id="A0A3P3XKK7"/>
<dbReference type="SUPFAM" id="SSF56784">
    <property type="entry name" value="HAD-like"/>
    <property type="match status" value="1"/>
</dbReference>
<keyword evidence="1" id="KW-0378">Hydrolase</keyword>
<dbReference type="GO" id="GO:0000287">
    <property type="term" value="F:magnesium ion binding"/>
    <property type="evidence" value="ECO:0007669"/>
    <property type="project" value="TreeGrafter"/>
</dbReference>
<dbReference type="InterPro" id="IPR000150">
    <property type="entry name" value="Cof"/>
</dbReference>
<reference evidence="1" key="1">
    <citation type="submission" date="2017-02" db="EMBL/GenBank/DDBJ databases">
        <authorList>
            <person name="Regsiter A."/>
            <person name="William W."/>
        </authorList>
    </citation>
    <scope>NUCLEOTIDE SEQUENCE</scope>
    <source>
        <strain evidence="1">Bib</strain>
    </source>
</reference>
<dbReference type="Pfam" id="PF08282">
    <property type="entry name" value="Hydrolase_3"/>
    <property type="match status" value="1"/>
</dbReference>
<dbReference type="PANTHER" id="PTHR10000">
    <property type="entry name" value="PHOSPHOSERINE PHOSPHATASE"/>
    <property type="match status" value="1"/>
</dbReference>
<dbReference type="InterPro" id="IPR036412">
    <property type="entry name" value="HAD-like_sf"/>
</dbReference>
<dbReference type="PANTHER" id="PTHR10000:SF8">
    <property type="entry name" value="HAD SUPERFAMILY HYDROLASE-LIKE, TYPE 3"/>
    <property type="match status" value="1"/>
</dbReference>
<dbReference type="CDD" id="cd07516">
    <property type="entry name" value="HAD_Pase"/>
    <property type="match status" value="1"/>
</dbReference>
<evidence type="ECO:0000313" key="1">
    <source>
        <dbReference type="EMBL" id="SLM14132.1"/>
    </source>
</evidence>
<gene>
    <name evidence="1" type="ORF">SPIROBIBN47_310042</name>
</gene>
<dbReference type="SFLD" id="SFLDG01140">
    <property type="entry name" value="C2.B:_Phosphomannomutase_and_P"/>
    <property type="match status" value="1"/>
</dbReference>
<dbReference type="InterPro" id="IPR023214">
    <property type="entry name" value="HAD_sf"/>
</dbReference>
<dbReference type="InterPro" id="IPR006379">
    <property type="entry name" value="HAD-SF_hydro_IIB"/>
</dbReference>
<dbReference type="GO" id="GO:0016791">
    <property type="term" value="F:phosphatase activity"/>
    <property type="evidence" value="ECO:0007669"/>
    <property type="project" value="TreeGrafter"/>
</dbReference>
<organism evidence="1">
    <name type="scientific">uncultured spirochete</name>
    <dbReference type="NCBI Taxonomy" id="156406"/>
    <lineage>
        <taxon>Bacteria</taxon>
        <taxon>Pseudomonadati</taxon>
        <taxon>Spirochaetota</taxon>
        <taxon>Spirochaetia</taxon>
        <taxon>Spirochaetales</taxon>
        <taxon>environmental samples</taxon>
    </lineage>
</organism>
<protein>
    <submittedName>
        <fullName evidence="1">Cof-like hydrolase</fullName>
    </submittedName>
</protein>
<dbReference type="SFLD" id="SFLDS00003">
    <property type="entry name" value="Haloacid_Dehalogenase"/>
    <property type="match status" value="1"/>
</dbReference>
<dbReference type="GO" id="GO:0005829">
    <property type="term" value="C:cytosol"/>
    <property type="evidence" value="ECO:0007669"/>
    <property type="project" value="TreeGrafter"/>
</dbReference>
<dbReference type="NCBIfam" id="TIGR01484">
    <property type="entry name" value="HAD-SF-IIB"/>
    <property type="match status" value="1"/>
</dbReference>
<dbReference type="Gene3D" id="3.40.50.1000">
    <property type="entry name" value="HAD superfamily/HAD-like"/>
    <property type="match status" value="1"/>
</dbReference>
<name>A0A3P3XKK7_9SPIR</name>
<dbReference type="NCBIfam" id="TIGR00099">
    <property type="entry name" value="Cof-subfamily"/>
    <property type="match status" value="1"/>
</dbReference>
<dbReference type="PROSITE" id="PS01229">
    <property type="entry name" value="COF_2"/>
    <property type="match status" value="1"/>
</dbReference>
<dbReference type="Gene3D" id="3.30.1240.10">
    <property type="match status" value="1"/>
</dbReference>
<proteinExistence type="predicted"/>
<sequence length="280" mass="31347">MNRNKPAAPIKLIALDLDDTLLRADLTISEQNKQALQRAENLGIHIVLASGRNYHSMRRYAEELFIHRRGDYLIGSNGAQLIRASSGRLIEDLKLSAAFCKEVASDLERKGYLWQLYIGGKIYCNRMNKWAIMDQEFTGQPLEVIRDFDTILSEDQTKILVCGEPEQIEALYQGLVNRIGDRAEIVTSKPYFLEILPKGATKGAALERLTARLGLDMESVLAIGDARNDYDMIFKAGWGCAPANAADEIRAIARFVSARTNEEDAVADILEWGLTPFLKI</sequence>